<reference evidence="2" key="1">
    <citation type="journal article" date="2021" name="Proc. Natl. Acad. Sci. U.S.A.">
        <title>Global biogeography of chemosynthetic symbionts reveals both localized and globally distributed symbiont groups. .</title>
        <authorList>
            <person name="Osvatic J.T."/>
            <person name="Wilkins L.G.E."/>
            <person name="Leibrecht L."/>
            <person name="Leray M."/>
            <person name="Zauner S."/>
            <person name="Polzin J."/>
            <person name="Camacho Y."/>
            <person name="Gros O."/>
            <person name="van Gils J.A."/>
            <person name="Eisen J.A."/>
            <person name="Petersen J.M."/>
            <person name="Yuen B."/>
        </authorList>
    </citation>
    <scope>NUCLEOTIDE SEQUENCE</scope>
    <source>
        <strain evidence="2">MAGclacostrist064TRANS</strain>
    </source>
</reference>
<dbReference type="EMBL" id="JAEPCM010000066">
    <property type="protein sequence ID" value="MCG7945237.1"/>
    <property type="molecule type" value="Genomic_DNA"/>
</dbReference>
<organism evidence="2 3">
    <name type="scientific">Candidatus Thiodiazotropha taylori</name>
    <dbReference type="NCBI Taxonomy" id="2792791"/>
    <lineage>
        <taxon>Bacteria</taxon>
        <taxon>Pseudomonadati</taxon>
        <taxon>Pseudomonadota</taxon>
        <taxon>Gammaproteobacteria</taxon>
        <taxon>Chromatiales</taxon>
        <taxon>Sedimenticolaceae</taxon>
        <taxon>Candidatus Thiodiazotropha</taxon>
    </lineage>
</organism>
<evidence type="ECO:0000256" key="1">
    <source>
        <dbReference type="SAM" id="Phobius"/>
    </source>
</evidence>
<accession>A0A9E4KAQ9</accession>
<keyword evidence="1" id="KW-1133">Transmembrane helix</keyword>
<name>A0A9E4KAQ9_9GAMM</name>
<gene>
    <name evidence="2" type="ORF">JAZ07_02700</name>
</gene>
<proteinExistence type="predicted"/>
<feature type="transmembrane region" description="Helical" evidence="1">
    <location>
        <begin position="35"/>
        <end position="53"/>
    </location>
</feature>
<sequence length="62" mass="7096">MDYRGKKKIFFYGVGGVLLGFITVILIFREFFPEYVGEAIYSWAAIAILIAALKEMSKRKKS</sequence>
<keyword evidence="1" id="KW-0812">Transmembrane</keyword>
<feature type="transmembrane region" description="Helical" evidence="1">
    <location>
        <begin position="9"/>
        <end position="29"/>
    </location>
</feature>
<evidence type="ECO:0000313" key="3">
    <source>
        <dbReference type="Proteomes" id="UP000886667"/>
    </source>
</evidence>
<dbReference type="Proteomes" id="UP000886667">
    <property type="component" value="Unassembled WGS sequence"/>
</dbReference>
<keyword evidence="1" id="KW-0472">Membrane</keyword>
<dbReference type="AlphaFoldDB" id="A0A9E4KAQ9"/>
<evidence type="ECO:0000313" key="2">
    <source>
        <dbReference type="EMBL" id="MCG7945237.1"/>
    </source>
</evidence>
<comment type="caution">
    <text evidence="2">The sequence shown here is derived from an EMBL/GenBank/DDBJ whole genome shotgun (WGS) entry which is preliminary data.</text>
</comment>
<protein>
    <submittedName>
        <fullName evidence="2">Uncharacterized protein</fullName>
    </submittedName>
</protein>